<protein>
    <recommendedName>
        <fullName evidence="3">Transglycosylase SLT domain-containing protein</fullName>
    </recommendedName>
</protein>
<name>A0ABT0TU84_9HELI</name>
<sequence>MRWIILCFFITLAFGAPKVEFKNSCVPLSQFSNAQKEILFRAYLAGKNDGFGYTLAAIAWQESCAGEYKMNFQDPSAGIFHAYIPGVINRYPKLKQNGFTQNMVGAMLVEDDEFATQIAISELKFWEKQHKGNWRNIIKSYNKGYSWQKNQHANFQAEKYYQNITAKVKQLQKYFHFDFVYEAATTQKSNLERPSKSEKMGEYYANASKESDFMLLPIYQRDNEFASPLKQKKTIIQDFELMESY</sequence>
<dbReference type="EMBL" id="JAMOKX010000003">
    <property type="protein sequence ID" value="MCL9819483.1"/>
    <property type="molecule type" value="Genomic_DNA"/>
</dbReference>
<evidence type="ECO:0008006" key="3">
    <source>
        <dbReference type="Google" id="ProtNLM"/>
    </source>
</evidence>
<gene>
    <name evidence="1" type="ORF">NCR95_04770</name>
</gene>
<accession>A0ABT0TU84</accession>
<reference evidence="1" key="1">
    <citation type="submission" date="2022-06" db="EMBL/GenBank/DDBJ databases">
        <title>Helicobacter colisuis sp. nov.</title>
        <authorList>
            <person name="Papic B."/>
            <person name="Gruntar I."/>
        </authorList>
    </citation>
    <scope>NUCLEOTIDE SEQUENCE</scope>
    <source>
        <strain evidence="1">11154-15</strain>
    </source>
</reference>
<dbReference type="SUPFAM" id="SSF53955">
    <property type="entry name" value="Lysozyme-like"/>
    <property type="match status" value="1"/>
</dbReference>
<organism evidence="1 2">
    <name type="scientific">Helicobacter colisuis</name>
    <dbReference type="NCBI Taxonomy" id="2949739"/>
    <lineage>
        <taxon>Bacteria</taxon>
        <taxon>Pseudomonadati</taxon>
        <taxon>Campylobacterota</taxon>
        <taxon>Epsilonproteobacteria</taxon>
        <taxon>Campylobacterales</taxon>
        <taxon>Helicobacteraceae</taxon>
        <taxon>Helicobacter</taxon>
    </lineage>
</organism>
<proteinExistence type="predicted"/>
<dbReference type="RefSeq" id="WP_250604199.1">
    <property type="nucleotide sequence ID" value="NZ_JAMOKX010000003.1"/>
</dbReference>
<evidence type="ECO:0000313" key="1">
    <source>
        <dbReference type="EMBL" id="MCL9819483.1"/>
    </source>
</evidence>
<dbReference type="InterPro" id="IPR023346">
    <property type="entry name" value="Lysozyme-like_dom_sf"/>
</dbReference>
<evidence type="ECO:0000313" key="2">
    <source>
        <dbReference type="Proteomes" id="UP001057522"/>
    </source>
</evidence>
<dbReference type="Proteomes" id="UP001057522">
    <property type="component" value="Unassembled WGS sequence"/>
</dbReference>
<keyword evidence="2" id="KW-1185">Reference proteome</keyword>
<comment type="caution">
    <text evidence="1">The sequence shown here is derived from an EMBL/GenBank/DDBJ whole genome shotgun (WGS) entry which is preliminary data.</text>
</comment>